<dbReference type="RefSeq" id="WP_189569887.1">
    <property type="nucleotide sequence ID" value="NZ_BMXI01000008.1"/>
</dbReference>
<dbReference type="Pfam" id="PF20221">
    <property type="entry name" value="DUF6580"/>
    <property type="match status" value="1"/>
</dbReference>
<dbReference type="Proteomes" id="UP000644507">
    <property type="component" value="Unassembled WGS sequence"/>
</dbReference>
<dbReference type="InterPro" id="IPR046487">
    <property type="entry name" value="DUF6580"/>
</dbReference>
<evidence type="ECO:0000313" key="3">
    <source>
        <dbReference type="Proteomes" id="UP000644507"/>
    </source>
</evidence>
<keyword evidence="1" id="KW-0812">Transmembrane</keyword>
<comment type="caution">
    <text evidence="2">The sequence shown here is derived from an EMBL/GenBank/DDBJ whole genome shotgun (WGS) entry which is preliminary data.</text>
</comment>
<dbReference type="AlphaFoldDB" id="A0A918WID3"/>
<protein>
    <submittedName>
        <fullName evidence="2">Uncharacterized protein</fullName>
    </submittedName>
</protein>
<keyword evidence="1" id="KW-1133">Transmembrane helix</keyword>
<dbReference type="EMBL" id="BMXI01000008">
    <property type="protein sequence ID" value="GHC54273.1"/>
    <property type="molecule type" value="Genomic_DNA"/>
</dbReference>
<evidence type="ECO:0000313" key="2">
    <source>
        <dbReference type="EMBL" id="GHC54273.1"/>
    </source>
</evidence>
<reference evidence="2" key="2">
    <citation type="submission" date="2020-09" db="EMBL/GenBank/DDBJ databases">
        <authorList>
            <person name="Sun Q."/>
            <person name="Kim S."/>
        </authorList>
    </citation>
    <scope>NUCLEOTIDE SEQUENCE</scope>
    <source>
        <strain evidence="2">KCTC 12988</strain>
    </source>
</reference>
<sequence>MSSGARPTLLLGFIVALLVFRQIAASFEIYHFQPYIALFFGLAAIKSSRWLLVPALGYLASSILAAGSLQPWMLSVLFAFALVVLLGKCFSQRSSAPALLGGSLAGAGVFYFVTNTISWLTIPQYSKTFAGFTQALWSGLPGLPPTWTFFRNDAIATVLFMGIIIVLNRMKFSSSASDAVPATS</sequence>
<keyword evidence="1" id="KW-0472">Membrane</keyword>
<feature type="transmembrane region" description="Helical" evidence="1">
    <location>
        <begin position="149"/>
        <end position="167"/>
    </location>
</feature>
<organism evidence="2 3">
    <name type="scientific">Roseibacillus persicicus</name>
    <dbReference type="NCBI Taxonomy" id="454148"/>
    <lineage>
        <taxon>Bacteria</taxon>
        <taxon>Pseudomonadati</taxon>
        <taxon>Verrucomicrobiota</taxon>
        <taxon>Verrucomicrobiia</taxon>
        <taxon>Verrucomicrobiales</taxon>
        <taxon>Verrucomicrobiaceae</taxon>
        <taxon>Roseibacillus</taxon>
    </lineage>
</organism>
<evidence type="ECO:0000256" key="1">
    <source>
        <dbReference type="SAM" id="Phobius"/>
    </source>
</evidence>
<feature type="transmembrane region" description="Helical" evidence="1">
    <location>
        <begin position="58"/>
        <end position="86"/>
    </location>
</feature>
<name>A0A918WID3_9BACT</name>
<proteinExistence type="predicted"/>
<gene>
    <name evidence="2" type="ORF">GCM10007100_20810</name>
</gene>
<accession>A0A918WID3</accession>
<reference evidence="2" key="1">
    <citation type="journal article" date="2014" name="Int. J. Syst. Evol. Microbiol.">
        <title>Complete genome sequence of Corynebacterium casei LMG S-19264T (=DSM 44701T), isolated from a smear-ripened cheese.</title>
        <authorList>
            <consortium name="US DOE Joint Genome Institute (JGI-PGF)"/>
            <person name="Walter F."/>
            <person name="Albersmeier A."/>
            <person name="Kalinowski J."/>
            <person name="Ruckert C."/>
        </authorList>
    </citation>
    <scope>NUCLEOTIDE SEQUENCE</scope>
    <source>
        <strain evidence="2">KCTC 12988</strain>
    </source>
</reference>
<keyword evidence="3" id="KW-1185">Reference proteome</keyword>
<feature type="transmembrane region" description="Helical" evidence="1">
    <location>
        <begin position="98"/>
        <end position="122"/>
    </location>
</feature>